<keyword evidence="9" id="KW-1185">Reference proteome</keyword>
<comment type="subcellular location">
    <subcellularLocation>
        <location evidence="1">Membrane</location>
        <topology evidence="1">Multi-pass membrane protein</topology>
    </subcellularLocation>
</comment>
<dbReference type="GO" id="GO:0016020">
    <property type="term" value="C:membrane"/>
    <property type="evidence" value="ECO:0007669"/>
    <property type="project" value="UniProtKB-SubCell"/>
</dbReference>
<feature type="transmembrane region" description="Helical" evidence="6">
    <location>
        <begin position="258"/>
        <end position="282"/>
    </location>
</feature>
<protein>
    <submittedName>
        <fullName evidence="8">Sphingosine N-acyltransferase</fullName>
        <ecNumber evidence="8">2.3.1.24</ecNumber>
    </submittedName>
</protein>
<sequence length="304" mass="34547">MAHVCSRVHSATHACLFLSGGTDSATGKVHNGLASAWNWAGHVFGKTSASDVAYTPSVLYKRDPRDVLFAVTWGIVLLALRGVLMSTLLLPVARRLVKRPLPEKGLQAGHLRKYHRSIDRFAEQFWICILYATSLALVVPFWLWNPEQLWIGYPHTTMDGLTKAVYLWEASNYIHQLFVINIEARRSDYLQMTLAKMLKYMGWQTTCDAMFGAFMISWTITRHICYMFVMMTCIYDAPRLIPYRSPVDLRTGYAFTPVVYVVFITLLAVLQSILLVWFGMILKVTYRVLTNAGAIDSRSDDDSD</sequence>
<feature type="transmembrane region" description="Helical" evidence="6">
    <location>
        <begin position="209"/>
        <end position="237"/>
    </location>
</feature>
<organism evidence="8 9">
    <name type="scientific">Malassezia brasiliensis</name>
    <dbReference type="NCBI Taxonomy" id="1821822"/>
    <lineage>
        <taxon>Eukaryota</taxon>
        <taxon>Fungi</taxon>
        <taxon>Dikarya</taxon>
        <taxon>Basidiomycota</taxon>
        <taxon>Ustilaginomycotina</taxon>
        <taxon>Malasseziomycetes</taxon>
        <taxon>Malasseziales</taxon>
        <taxon>Malasseziaceae</taxon>
        <taxon>Malassezia</taxon>
    </lineage>
</organism>
<dbReference type="EC" id="2.3.1.24" evidence="8"/>
<dbReference type="AlphaFoldDB" id="A0AAF0DQZ7"/>
<reference evidence="8" key="1">
    <citation type="submission" date="2023-03" db="EMBL/GenBank/DDBJ databases">
        <title>Mating type loci evolution in Malassezia.</title>
        <authorList>
            <person name="Coelho M.A."/>
        </authorList>
    </citation>
    <scope>NUCLEOTIDE SEQUENCE</scope>
    <source>
        <strain evidence="8">CBS 14135</strain>
    </source>
</reference>
<keyword evidence="4 6" id="KW-1133">Transmembrane helix</keyword>
<evidence type="ECO:0000256" key="1">
    <source>
        <dbReference type="ARBA" id="ARBA00004141"/>
    </source>
</evidence>
<dbReference type="PANTHER" id="PTHR12560">
    <property type="entry name" value="LONGEVITY ASSURANCE FACTOR 1 LAG1"/>
    <property type="match status" value="1"/>
</dbReference>
<accession>A0AAF0DQZ7</accession>
<evidence type="ECO:0000256" key="4">
    <source>
        <dbReference type="ARBA" id="ARBA00022989"/>
    </source>
</evidence>
<keyword evidence="8" id="KW-0012">Acyltransferase</keyword>
<proteinExistence type="inferred from homology"/>
<evidence type="ECO:0000256" key="3">
    <source>
        <dbReference type="ARBA" id="ARBA00022692"/>
    </source>
</evidence>
<evidence type="ECO:0000313" key="9">
    <source>
        <dbReference type="Proteomes" id="UP001216638"/>
    </source>
</evidence>
<keyword evidence="3 6" id="KW-0812">Transmembrane</keyword>
<evidence type="ECO:0000313" key="8">
    <source>
        <dbReference type="EMBL" id="WFC94378.1"/>
    </source>
</evidence>
<evidence type="ECO:0000256" key="2">
    <source>
        <dbReference type="ARBA" id="ARBA00009808"/>
    </source>
</evidence>
<dbReference type="PANTHER" id="PTHR12560:SF0">
    <property type="entry name" value="LD18904P"/>
    <property type="match status" value="1"/>
</dbReference>
<dbReference type="Pfam" id="PF03798">
    <property type="entry name" value="TRAM_LAG1_CLN8"/>
    <property type="match status" value="2"/>
</dbReference>
<gene>
    <name evidence="8" type="primary">lag1</name>
    <name evidence="8" type="ORF">MBRA1_001008</name>
</gene>
<dbReference type="Proteomes" id="UP001216638">
    <property type="component" value="Chromosome 1"/>
</dbReference>
<dbReference type="EMBL" id="CP119951">
    <property type="protein sequence ID" value="WFC94378.1"/>
    <property type="molecule type" value="Genomic_DNA"/>
</dbReference>
<dbReference type="InterPro" id="IPR006634">
    <property type="entry name" value="TLC-dom"/>
</dbReference>
<dbReference type="PIRSF" id="PIRSF005225">
    <property type="entry name" value="LAG1_LAC1"/>
    <property type="match status" value="1"/>
</dbReference>
<evidence type="ECO:0000259" key="7">
    <source>
        <dbReference type="SMART" id="SM00724"/>
    </source>
</evidence>
<keyword evidence="5 6" id="KW-0472">Membrane</keyword>
<keyword evidence="8" id="KW-0808">Transferase</keyword>
<dbReference type="InterPro" id="IPR016439">
    <property type="entry name" value="Lag1/Lac1-like"/>
</dbReference>
<feature type="transmembrane region" description="Helical" evidence="6">
    <location>
        <begin position="67"/>
        <end position="90"/>
    </location>
</feature>
<dbReference type="GO" id="GO:0046513">
    <property type="term" value="P:ceramide biosynthetic process"/>
    <property type="evidence" value="ECO:0007669"/>
    <property type="project" value="InterPro"/>
</dbReference>
<evidence type="ECO:0000256" key="5">
    <source>
        <dbReference type="ARBA" id="ARBA00023136"/>
    </source>
</evidence>
<feature type="domain" description="TLC" evidence="7">
    <location>
        <begin position="119"/>
        <end position="290"/>
    </location>
</feature>
<name>A0AAF0DQZ7_9BASI</name>
<evidence type="ECO:0000256" key="6">
    <source>
        <dbReference type="SAM" id="Phobius"/>
    </source>
</evidence>
<comment type="similarity">
    <text evidence="2">Belongs to the sphingosine N-acyltransferase family.</text>
</comment>
<dbReference type="SMART" id="SM00724">
    <property type="entry name" value="TLC"/>
    <property type="match status" value="1"/>
</dbReference>
<feature type="transmembrane region" description="Helical" evidence="6">
    <location>
        <begin position="125"/>
        <end position="144"/>
    </location>
</feature>
<dbReference type="GO" id="GO:0050291">
    <property type="term" value="F:sphingosine N-acyltransferase activity"/>
    <property type="evidence" value="ECO:0007669"/>
    <property type="project" value="UniProtKB-EC"/>
</dbReference>